<accession>A0A0W0ZD43</accession>
<dbReference type="InterPro" id="IPR037176">
    <property type="entry name" value="Osmotin/thaumatin-like_sf"/>
</dbReference>
<dbReference type="Pfam" id="PF00314">
    <property type="entry name" value="Thaumatin"/>
    <property type="match status" value="1"/>
</dbReference>
<dbReference type="Proteomes" id="UP000054926">
    <property type="component" value="Unassembled WGS sequence"/>
</dbReference>
<protein>
    <submittedName>
        <fullName evidence="1">Thaumatin domain-containing protein</fullName>
    </submittedName>
</protein>
<dbReference type="Gene3D" id="2.60.110.10">
    <property type="entry name" value="Thaumatin"/>
    <property type="match status" value="1"/>
</dbReference>
<evidence type="ECO:0000313" key="1">
    <source>
        <dbReference type="EMBL" id="KTD66710.1"/>
    </source>
</evidence>
<proteinExistence type="predicted"/>
<organism evidence="1 2">
    <name type="scientific">Legionella steelei</name>
    <dbReference type="NCBI Taxonomy" id="947033"/>
    <lineage>
        <taxon>Bacteria</taxon>
        <taxon>Pseudomonadati</taxon>
        <taxon>Pseudomonadota</taxon>
        <taxon>Gammaproteobacteria</taxon>
        <taxon>Legionellales</taxon>
        <taxon>Legionellaceae</taxon>
        <taxon>Legionella</taxon>
    </lineage>
</organism>
<keyword evidence="2" id="KW-1185">Reference proteome</keyword>
<gene>
    <name evidence="1" type="ORF">Lste_2916</name>
</gene>
<evidence type="ECO:0000313" key="2">
    <source>
        <dbReference type="Proteomes" id="UP000054926"/>
    </source>
</evidence>
<dbReference type="PATRIC" id="fig|947033.5.peg.3091"/>
<reference evidence="1 2" key="1">
    <citation type="submission" date="2015-11" db="EMBL/GenBank/DDBJ databases">
        <title>Genomic analysis of 38 Legionella species identifies large and diverse effector repertoires.</title>
        <authorList>
            <person name="Burstein D."/>
            <person name="Amaro F."/>
            <person name="Zusman T."/>
            <person name="Lifshitz Z."/>
            <person name="Cohen O."/>
            <person name="Gilbert J.A."/>
            <person name="Pupko T."/>
            <person name="Shuman H.A."/>
            <person name="Segal G."/>
        </authorList>
    </citation>
    <scope>NUCLEOTIDE SEQUENCE [LARGE SCALE GENOMIC DNA]</scope>
    <source>
        <strain evidence="1 2">IMVS3376</strain>
    </source>
</reference>
<dbReference type="SUPFAM" id="SSF49870">
    <property type="entry name" value="Osmotin, thaumatin-like protein"/>
    <property type="match status" value="1"/>
</dbReference>
<dbReference type="PROSITE" id="PS51367">
    <property type="entry name" value="THAUMATIN_2"/>
    <property type="match status" value="1"/>
</dbReference>
<comment type="caution">
    <text evidence="1">The sequence shown here is derived from an EMBL/GenBank/DDBJ whole genome shotgun (WGS) entry which is preliminary data.</text>
</comment>
<dbReference type="EMBL" id="LNYY01000021">
    <property type="protein sequence ID" value="KTD66710.1"/>
    <property type="molecule type" value="Genomic_DNA"/>
</dbReference>
<dbReference type="AlphaFoldDB" id="A0A0W0ZD43"/>
<name>A0A0W0ZD43_9GAMM</name>
<dbReference type="InterPro" id="IPR001938">
    <property type="entry name" value="Thaumatin"/>
</dbReference>
<dbReference type="STRING" id="947033.Lste_2916"/>
<sequence>MGFDSGTGKWNRLCAPFLGYTNVLTYTGYPSAGQWGAINLYTDFGLGNTLPAQPAPGYGTNPATGLPANFTDMWGCTPTSTGALQSGYAFTYLVCGCHNWSPGITAQVSPCLADNTDWEAAVYPRISWFKNACPTAYSYNHDDASSSFTCNESGKQTSYQITYCPGGVTGNPNYPS</sequence>